<evidence type="ECO:0000313" key="4">
    <source>
        <dbReference type="EMBL" id="SFU45804.1"/>
    </source>
</evidence>
<keyword evidence="2" id="KW-0732">Signal</keyword>
<dbReference type="EMBL" id="FPBO01000003">
    <property type="protein sequence ID" value="SFU45804.1"/>
    <property type="molecule type" value="Genomic_DNA"/>
</dbReference>
<gene>
    <name evidence="4" type="ORF">SAMN05216552_1003212</name>
</gene>
<evidence type="ECO:0000313" key="5">
    <source>
        <dbReference type="Proteomes" id="UP000199391"/>
    </source>
</evidence>
<protein>
    <submittedName>
        <fullName evidence="4">OmpA-OmpF porin, OOP family</fullName>
    </submittedName>
</protein>
<name>A0A1I7GBJ5_9BURK</name>
<dbReference type="Gene3D" id="2.40.160.20">
    <property type="match status" value="1"/>
</dbReference>
<sequence length="189" mass="19951">MIASATALGGVSVAHAAEVGPYVGVGVVASEHKYNLANDTSSGDRTSDEWSGKVYGGYQFDKTFALEGGYTDFGKSGYNYSVGTANGHIDSKSHSFYVAGKASMPVNDQFSLNGKLGLAYNKNTVNGSGLASSYAVGDKDRTGLYASVGAEYAINQKVSLSLDYEHYGKNDIEQGRKKGAFSLGARYNF</sequence>
<reference evidence="5" key="1">
    <citation type="submission" date="2016-10" db="EMBL/GenBank/DDBJ databases">
        <authorList>
            <person name="Varghese N."/>
            <person name="Submissions S."/>
        </authorList>
    </citation>
    <scope>NUCLEOTIDE SEQUENCE [LARGE SCALE GENOMIC DNA]</scope>
    <source>
        <strain evidence="5">CGMCC 1.11014</strain>
    </source>
</reference>
<dbReference type="Pfam" id="PF13505">
    <property type="entry name" value="OMP_b-brl"/>
    <property type="match status" value="1"/>
</dbReference>
<keyword evidence="5" id="KW-1185">Reference proteome</keyword>
<evidence type="ECO:0000256" key="1">
    <source>
        <dbReference type="ARBA" id="ARBA00004442"/>
    </source>
</evidence>
<dbReference type="GO" id="GO:0009279">
    <property type="term" value="C:cell outer membrane"/>
    <property type="evidence" value="ECO:0007669"/>
    <property type="project" value="UniProtKB-SubCell"/>
</dbReference>
<dbReference type="AlphaFoldDB" id="A0A1I7GBJ5"/>
<dbReference type="Proteomes" id="UP000199391">
    <property type="component" value="Unassembled WGS sequence"/>
</dbReference>
<evidence type="ECO:0000256" key="2">
    <source>
        <dbReference type="ARBA" id="ARBA00022729"/>
    </source>
</evidence>
<accession>A0A1I7GBJ5</accession>
<dbReference type="STRING" id="1035707.SAMN05216552_1003212"/>
<evidence type="ECO:0000259" key="3">
    <source>
        <dbReference type="Pfam" id="PF13505"/>
    </source>
</evidence>
<proteinExistence type="predicted"/>
<dbReference type="InterPro" id="IPR011250">
    <property type="entry name" value="OMP/PagP_B-barrel"/>
</dbReference>
<dbReference type="InterPro" id="IPR027385">
    <property type="entry name" value="Beta-barrel_OMP"/>
</dbReference>
<feature type="domain" description="Outer membrane protein beta-barrel" evidence="3">
    <location>
        <begin position="4"/>
        <end position="189"/>
    </location>
</feature>
<organism evidence="4 5">
    <name type="scientific">Pseudoduganella namucuonensis</name>
    <dbReference type="NCBI Taxonomy" id="1035707"/>
    <lineage>
        <taxon>Bacteria</taxon>
        <taxon>Pseudomonadati</taxon>
        <taxon>Pseudomonadota</taxon>
        <taxon>Betaproteobacteria</taxon>
        <taxon>Burkholderiales</taxon>
        <taxon>Oxalobacteraceae</taxon>
        <taxon>Telluria group</taxon>
        <taxon>Pseudoduganella</taxon>
    </lineage>
</organism>
<comment type="subcellular location">
    <subcellularLocation>
        <location evidence="1">Cell outer membrane</location>
    </subcellularLocation>
</comment>
<dbReference type="SUPFAM" id="SSF56925">
    <property type="entry name" value="OMPA-like"/>
    <property type="match status" value="1"/>
</dbReference>